<organism evidence="3 4">
    <name type="scientific">Folsomia candida</name>
    <name type="common">Springtail</name>
    <dbReference type="NCBI Taxonomy" id="158441"/>
    <lineage>
        <taxon>Eukaryota</taxon>
        <taxon>Metazoa</taxon>
        <taxon>Ecdysozoa</taxon>
        <taxon>Arthropoda</taxon>
        <taxon>Hexapoda</taxon>
        <taxon>Collembola</taxon>
        <taxon>Entomobryomorpha</taxon>
        <taxon>Isotomoidea</taxon>
        <taxon>Isotomidae</taxon>
        <taxon>Proisotominae</taxon>
        <taxon>Folsomia</taxon>
    </lineage>
</organism>
<keyword evidence="1" id="KW-0479">Metal-binding</keyword>
<dbReference type="PROSITE" id="PS00028">
    <property type="entry name" value="ZINC_FINGER_C2H2_1"/>
    <property type="match status" value="1"/>
</dbReference>
<dbReference type="AlphaFoldDB" id="A0A226F0X5"/>
<gene>
    <name evidence="3" type="ORF">Fcan01_00526</name>
</gene>
<evidence type="ECO:0000313" key="3">
    <source>
        <dbReference type="EMBL" id="OXA63429.1"/>
    </source>
</evidence>
<dbReference type="OrthoDB" id="3069995at2759"/>
<comment type="caution">
    <text evidence="3">The sequence shown here is derived from an EMBL/GenBank/DDBJ whole genome shotgun (WGS) entry which is preliminary data.</text>
</comment>
<keyword evidence="1" id="KW-0862">Zinc</keyword>
<evidence type="ECO:0000256" key="1">
    <source>
        <dbReference type="PROSITE-ProRule" id="PRU00042"/>
    </source>
</evidence>
<accession>A0A226F0X5</accession>
<dbReference type="InterPro" id="IPR013087">
    <property type="entry name" value="Znf_C2H2_type"/>
</dbReference>
<protein>
    <recommendedName>
        <fullName evidence="2">C2H2-type domain-containing protein</fullName>
    </recommendedName>
</protein>
<evidence type="ECO:0000259" key="2">
    <source>
        <dbReference type="PROSITE" id="PS50157"/>
    </source>
</evidence>
<dbReference type="EMBL" id="LNIX01000001">
    <property type="protein sequence ID" value="OXA63429.1"/>
    <property type="molecule type" value="Genomic_DNA"/>
</dbReference>
<dbReference type="GO" id="GO:0008270">
    <property type="term" value="F:zinc ion binding"/>
    <property type="evidence" value="ECO:0007669"/>
    <property type="project" value="UniProtKB-KW"/>
</dbReference>
<dbReference type="Proteomes" id="UP000198287">
    <property type="component" value="Unassembled WGS sequence"/>
</dbReference>
<reference evidence="3 4" key="1">
    <citation type="submission" date="2015-12" db="EMBL/GenBank/DDBJ databases">
        <title>The genome of Folsomia candida.</title>
        <authorList>
            <person name="Faddeeva A."/>
            <person name="Derks M.F."/>
            <person name="Anvar Y."/>
            <person name="Smit S."/>
            <person name="Van Straalen N."/>
            <person name="Roelofs D."/>
        </authorList>
    </citation>
    <scope>NUCLEOTIDE SEQUENCE [LARGE SCALE GENOMIC DNA]</scope>
    <source>
        <strain evidence="3 4">VU population</strain>
        <tissue evidence="3">Whole body</tissue>
    </source>
</reference>
<keyword evidence="1" id="KW-0863">Zinc-finger</keyword>
<sequence>MDSELGISSQDDVIEVTPARYPYDDLLAQMDPRPSRHQENFFLSNMCTGLNYKRCERCRIEFATTELYRSHITFESCIKRPPAGGVKVGIITSSKVQVEENCSGIICPVSTCRRWYHADEWRRAHVQKCHATWDNRCVLCEEKFDTYEALFDHLRNTHGSSEEEEEQDLVRVKTELILDDEEIGGEASGVEIGAGVRIKQEVDLDAELDMDKVKREVCDAGGEICNVVNVKIEPGQEF</sequence>
<feature type="domain" description="C2H2-type" evidence="2">
    <location>
        <begin position="135"/>
        <end position="163"/>
    </location>
</feature>
<dbReference type="SMART" id="SM00355">
    <property type="entry name" value="ZnF_C2H2"/>
    <property type="match status" value="2"/>
</dbReference>
<evidence type="ECO:0000313" key="4">
    <source>
        <dbReference type="Proteomes" id="UP000198287"/>
    </source>
</evidence>
<keyword evidence="4" id="KW-1185">Reference proteome</keyword>
<dbReference type="PROSITE" id="PS50157">
    <property type="entry name" value="ZINC_FINGER_C2H2_2"/>
    <property type="match status" value="1"/>
</dbReference>
<name>A0A226F0X5_FOLCA</name>
<proteinExistence type="predicted"/>